<evidence type="ECO:0000313" key="1">
    <source>
        <dbReference type="EMBL" id="ETM30740.1"/>
    </source>
</evidence>
<sequence>MRRRQRRCARGNSRLPYGTRRDPVLFERVDLNNPALPPTSHQRDNIKNKEFHRGFGGMLAEDR</sequence>
<dbReference type="EMBL" id="KI696825">
    <property type="protein sequence ID" value="ETM30740.1"/>
    <property type="molecule type" value="Genomic_DNA"/>
</dbReference>
<proteinExistence type="predicted"/>
<dbReference type="Proteomes" id="UP000054532">
    <property type="component" value="Unassembled WGS sequence"/>
</dbReference>
<organism evidence="1">
    <name type="scientific">Phytophthora nicotianae</name>
    <name type="common">Potato buckeye rot agent</name>
    <name type="synonym">Phytophthora parasitica</name>
    <dbReference type="NCBI Taxonomy" id="4792"/>
    <lineage>
        <taxon>Eukaryota</taxon>
        <taxon>Sar</taxon>
        <taxon>Stramenopiles</taxon>
        <taxon>Oomycota</taxon>
        <taxon>Peronosporomycetes</taxon>
        <taxon>Peronosporales</taxon>
        <taxon>Peronosporaceae</taxon>
        <taxon>Phytophthora</taxon>
    </lineage>
</organism>
<reference evidence="1" key="1">
    <citation type="submission" date="2013-11" db="EMBL/GenBank/DDBJ databases">
        <title>The Genome Sequence of Phytophthora parasitica IAC_01/95.</title>
        <authorList>
            <consortium name="The Broad Institute Genomics Platform"/>
            <person name="Russ C."/>
            <person name="Tyler B."/>
            <person name="Panabieres F."/>
            <person name="Shan W."/>
            <person name="Tripathy S."/>
            <person name="Grunwald N."/>
            <person name="Machado M."/>
            <person name="Johnson C.S."/>
            <person name="Arredondo F."/>
            <person name="Hong C."/>
            <person name="Coffey M."/>
            <person name="Young S.K."/>
            <person name="Zeng Q."/>
            <person name="Gargeya S."/>
            <person name="Fitzgerald M."/>
            <person name="Abouelleil A."/>
            <person name="Alvarado L."/>
            <person name="Chapman S.B."/>
            <person name="Gainer-Dewar J."/>
            <person name="Goldberg J."/>
            <person name="Griggs A."/>
            <person name="Gujja S."/>
            <person name="Hansen M."/>
            <person name="Howarth C."/>
            <person name="Imamovic A."/>
            <person name="Ireland A."/>
            <person name="Larimer J."/>
            <person name="McCowan C."/>
            <person name="Murphy C."/>
            <person name="Pearson M."/>
            <person name="Poon T.W."/>
            <person name="Priest M."/>
            <person name="Roberts A."/>
            <person name="Saif S."/>
            <person name="Shea T."/>
            <person name="Sykes S."/>
            <person name="Wortman J."/>
            <person name="Nusbaum C."/>
            <person name="Birren B."/>
        </authorList>
    </citation>
    <scope>NUCLEOTIDE SEQUENCE [LARGE SCALE GENOMIC DNA]</scope>
    <source>
        <strain evidence="1">IAC_01/95</strain>
    </source>
</reference>
<gene>
    <name evidence="1" type="ORF">L914_21585</name>
</gene>
<accession>W2M355</accession>
<name>W2M355_PHYNI</name>
<dbReference type="AlphaFoldDB" id="W2M355"/>
<protein>
    <submittedName>
        <fullName evidence="1">Uncharacterized protein</fullName>
    </submittedName>
</protein>